<organism evidence="2 3">
    <name type="scientific">Aureobasidium melanogenum</name>
    <name type="common">Aureobasidium pullulans var. melanogenum</name>
    <dbReference type="NCBI Taxonomy" id="46634"/>
    <lineage>
        <taxon>Eukaryota</taxon>
        <taxon>Fungi</taxon>
        <taxon>Dikarya</taxon>
        <taxon>Ascomycota</taxon>
        <taxon>Pezizomycotina</taxon>
        <taxon>Dothideomycetes</taxon>
        <taxon>Dothideomycetidae</taxon>
        <taxon>Dothideales</taxon>
        <taxon>Saccotheciaceae</taxon>
        <taxon>Aureobasidium</taxon>
    </lineage>
</organism>
<dbReference type="Proteomes" id="UP000779574">
    <property type="component" value="Unassembled WGS sequence"/>
</dbReference>
<feature type="region of interest" description="Disordered" evidence="1">
    <location>
        <begin position="170"/>
        <end position="199"/>
    </location>
</feature>
<feature type="non-terminal residue" evidence="2">
    <location>
        <position position="403"/>
    </location>
</feature>
<dbReference type="OrthoDB" id="3885185at2759"/>
<reference evidence="2" key="1">
    <citation type="journal article" date="2021" name="J Fungi (Basel)">
        <title>Virulence traits and population genomics of the black yeast Aureobasidium melanogenum.</title>
        <authorList>
            <person name="Cernosa A."/>
            <person name="Sun X."/>
            <person name="Gostincar C."/>
            <person name="Fang C."/>
            <person name="Gunde-Cimerman N."/>
            <person name="Song Z."/>
        </authorList>
    </citation>
    <scope>NUCLEOTIDE SEQUENCE</scope>
    <source>
        <strain evidence="2">EXF-9911</strain>
    </source>
</reference>
<dbReference type="EMBL" id="JAHFXF010001017">
    <property type="protein sequence ID" value="KAG9678888.1"/>
    <property type="molecule type" value="Genomic_DNA"/>
</dbReference>
<proteinExistence type="predicted"/>
<name>A0A9P8E4C3_AURME</name>
<comment type="caution">
    <text evidence="2">The sequence shown here is derived from an EMBL/GenBank/DDBJ whole genome shotgun (WGS) entry which is preliminary data.</text>
</comment>
<evidence type="ECO:0000256" key="1">
    <source>
        <dbReference type="SAM" id="MobiDB-lite"/>
    </source>
</evidence>
<accession>A0A9P8E4C3</accession>
<feature type="region of interest" description="Disordered" evidence="1">
    <location>
        <begin position="267"/>
        <end position="298"/>
    </location>
</feature>
<protein>
    <submittedName>
        <fullName evidence="2">Uncharacterized protein</fullName>
    </submittedName>
</protein>
<evidence type="ECO:0000313" key="2">
    <source>
        <dbReference type="EMBL" id="KAG9678888.1"/>
    </source>
</evidence>
<evidence type="ECO:0000313" key="3">
    <source>
        <dbReference type="Proteomes" id="UP000779574"/>
    </source>
</evidence>
<feature type="compositionally biased region" description="Basic residues" evidence="1">
    <location>
        <begin position="284"/>
        <end position="298"/>
    </location>
</feature>
<reference evidence="2" key="2">
    <citation type="submission" date="2021-08" db="EMBL/GenBank/DDBJ databases">
        <authorList>
            <person name="Gostincar C."/>
            <person name="Sun X."/>
            <person name="Song Z."/>
            <person name="Gunde-Cimerman N."/>
        </authorList>
    </citation>
    <scope>NUCLEOTIDE SEQUENCE</scope>
    <source>
        <strain evidence="2">EXF-9911</strain>
    </source>
</reference>
<dbReference type="AlphaFoldDB" id="A0A9P8E4C3"/>
<sequence>MDQPEDVRNACYERALKSSGFVRWESDGPPESLATLLPRAYDLFGYEAEHYFLPEDPQHPDYTRLVIETREYVFSNNAFEIEIEYLISFLRLPGVKQWLRQIKIIVYPREVPEPSPSDYVFCSDLGEYWQGNCNTIKTLLEDCEQLDWVIIQIWPEDDYREFFNEEDDEAVYDEDEDHEDEDEDEEDYSEEDDMPYYSDDDYDEEDHMAYTYGITNITSHGRRTRRRIQAWLIAKRRAQGVINTLKAWGLTISPLSLVMSSQMELFKNGPKKRGEKQAEEPGKSRRGTKGHQNRKRRPQRGVYVQFAGRFVYGYHKEAACHIGGPDLDPLTCCCWSNLGLDKEMRARNEDDKIITYYTSDHLRGKEEKRTEYLDRLKELDSLRPDLVAELRRLEIGIVEPEMW</sequence>
<gene>
    <name evidence="2" type="ORF">KCU76_g15475</name>
</gene>